<dbReference type="InterPro" id="IPR036691">
    <property type="entry name" value="Endo/exonu/phosph_ase_sf"/>
</dbReference>
<dbReference type="PANTHER" id="PTHR14859">
    <property type="entry name" value="CALCOFLUOR WHITE HYPERSENSITIVE PROTEIN PRECURSOR"/>
    <property type="match status" value="1"/>
</dbReference>
<feature type="domain" description="Endonuclease/exonuclease/phosphatase" evidence="1">
    <location>
        <begin position="199"/>
        <end position="299"/>
    </location>
</feature>
<reference evidence="2 3" key="1">
    <citation type="journal article" date="2019" name="Microbiol. Resour. Announc.">
        <title>Draft Genome Sequence of Comamonas testosteroni TA441, a Bacterium That Has a Cryptic Phenol Degradation Gene Cluster.</title>
        <authorList>
            <person name="Arai H."/>
            <person name="Ishii M."/>
        </authorList>
    </citation>
    <scope>NUCLEOTIDE SEQUENCE [LARGE SCALE GENOMIC DNA]</scope>
    <source>
        <strain evidence="2 3">TA441</strain>
    </source>
</reference>
<dbReference type="PANTHER" id="PTHR14859:SF0">
    <property type="entry name" value="ENDONUCLEASE_EXONUCLEASE_PHOSPHATASE FAMILY PROTEIN, EXPRESSED"/>
    <property type="match status" value="1"/>
</dbReference>
<dbReference type="Gene3D" id="3.60.10.10">
    <property type="entry name" value="Endonuclease/exonuclease/phosphatase"/>
    <property type="match status" value="1"/>
</dbReference>
<protein>
    <submittedName>
        <fullName evidence="2">Endonuclease</fullName>
    </submittedName>
</protein>
<name>A0A5A7M8H8_COMTE</name>
<gene>
    <name evidence="2" type="ORF">CTTA_1122</name>
</gene>
<keyword evidence="2" id="KW-0255">Endonuclease</keyword>
<dbReference type="Pfam" id="PF03372">
    <property type="entry name" value="Exo_endo_phos"/>
    <property type="match status" value="1"/>
</dbReference>
<evidence type="ECO:0000313" key="2">
    <source>
        <dbReference type="EMBL" id="GEQ74117.1"/>
    </source>
</evidence>
<evidence type="ECO:0000259" key="1">
    <source>
        <dbReference type="Pfam" id="PF03372"/>
    </source>
</evidence>
<keyword evidence="2" id="KW-0378">Hydrolase</keyword>
<dbReference type="Proteomes" id="UP000323105">
    <property type="component" value="Unassembled WGS sequence"/>
</dbReference>
<keyword evidence="2" id="KW-0540">Nuclease</keyword>
<accession>A0A5A7M8H8</accession>
<dbReference type="SUPFAM" id="SSF56219">
    <property type="entry name" value="DNase I-like"/>
    <property type="match status" value="1"/>
</dbReference>
<dbReference type="GO" id="GO:0004519">
    <property type="term" value="F:endonuclease activity"/>
    <property type="evidence" value="ECO:0007669"/>
    <property type="project" value="UniProtKB-KW"/>
</dbReference>
<evidence type="ECO:0000313" key="3">
    <source>
        <dbReference type="Proteomes" id="UP000323105"/>
    </source>
</evidence>
<organism evidence="2 3">
    <name type="scientific">Comamonas testosteroni</name>
    <name type="common">Pseudomonas testosteroni</name>
    <dbReference type="NCBI Taxonomy" id="285"/>
    <lineage>
        <taxon>Bacteria</taxon>
        <taxon>Pseudomonadati</taxon>
        <taxon>Pseudomonadota</taxon>
        <taxon>Betaproteobacteria</taxon>
        <taxon>Burkholderiales</taxon>
        <taxon>Comamonadaceae</taxon>
        <taxon>Comamonas</taxon>
    </lineage>
</organism>
<proteinExistence type="predicted"/>
<dbReference type="GO" id="GO:0006506">
    <property type="term" value="P:GPI anchor biosynthetic process"/>
    <property type="evidence" value="ECO:0007669"/>
    <property type="project" value="TreeGrafter"/>
</dbReference>
<comment type="caution">
    <text evidence="2">The sequence shown here is derived from an EMBL/GenBank/DDBJ whole genome shotgun (WGS) entry which is preliminary data.</text>
</comment>
<dbReference type="GO" id="GO:0016020">
    <property type="term" value="C:membrane"/>
    <property type="evidence" value="ECO:0007669"/>
    <property type="project" value="GOC"/>
</dbReference>
<dbReference type="InterPro" id="IPR051916">
    <property type="entry name" value="GPI-anchor_lipid_remodeler"/>
</dbReference>
<dbReference type="InterPro" id="IPR005135">
    <property type="entry name" value="Endo/exonuclease/phosphatase"/>
</dbReference>
<sequence>MVARVSAIFNLERRDKMNILTWNVQWCCGMDGLVSVERIVRHALQMGEQSGGLDVLCLQEIAVNYPDLQGRPGDQPAELKALLPGWQIFFGASVDEFTPRGHQRFGNLIATRLPVLLVQHYLLPMPAEADMRCMQRMCSVVTVDDAALGPVRIMTTHLEYFSARQRMAQAGALRALQMQACALADAPPQPASDGSPYQTKPHTRHAVLCGDFNFEPHEPEYAVLSAPWVAGEEGCLQAGQWRNSWDVLYPGQPQPPTFRLVDRTWGAEPGACDLIWVSDSLCQRLHTWSVDSATQASDHQPVMLTLGCASC</sequence>
<dbReference type="AlphaFoldDB" id="A0A5A7M8H8"/>
<dbReference type="EMBL" id="BKBW01000002">
    <property type="protein sequence ID" value="GEQ74117.1"/>
    <property type="molecule type" value="Genomic_DNA"/>
</dbReference>